<dbReference type="Proteomes" id="UP000004926">
    <property type="component" value="Chromosome"/>
</dbReference>
<dbReference type="PROSITE" id="PS51198">
    <property type="entry name" value="UVRD_HELICASE_ATP_BIND"/>
    <property type="match status" value="1"/>
</dbReference>
<dbReference type="InterPro" id="IPR000212">
    <property type="entry name" value="DNA_helicase_UvrD/REP"/>
</dbReference>
<evidence type="ECO:0000256" key="5">
    <source>
        <dbReference type="PROSITE-ProRule" id="PRU00560"/>
    </source>
</evidence>
<dbReference type="PANTHER" id="PTHR11070">
    <property type="entry name" value="UVRD / RECB / PCRA DNA HELICASE FAMILY MEMBER"/>
    <property type="match status" value="1"/>
</dbReference>
<dbReference type="STRING" id="882083.SacmaDRAFT_1307"/>
<keyword evidence="1 5" id="KW-0547">Nucleotide-binding</keyword>
<sequence length="723" mass="80607">MSEPRVRRAEIANEQVHVDRVYARLATLREQAEAMRAKGYEIGHGAQREAVFEQASMLFERDMMVHHANQTLQTLDAEYEGLVFGRLDHHGDETVYVGRLGIRDAEFNNLVTDWRAPAAAPFYQATAEDPMTVVRRRVIRCSGQTVLDVDDDVLMPESVPDDMRIVGEGALMAALGRARGDRMRDIVATIQKEQDEIIRAPWRGVTEITGGPGTGKTAVALHRAAYLLYRYRRQLGGAGVLVIGPSGVFTNYISRVLPSMGETNVELRALGQLLDGIEATRHDPAPLAAVKGSLRMRKVLAKALRDTPPDAPTEMRISYRGEVLKLNAKELQRVRRRVHSQAGPPNKSRVRAAETLLAALADKAQEYADADGRTLDRAELITELGERIDFHRFLVVWWPVLYPAQVLRWLGDERRLARAARSVLSAEEIALLARSIAQAPAGWSVADIALLDELRVLLGPPPKRRRRSTLELDAEQARDSRTTGVRQRPEHYDEYSHIVVDEAQDLSPMQWRMVGRRGRYASWTVVGDPVQSSWPQPSEAQQARDQAFGARTARRRYTLRTNYRNSAEIFDLARRVVAGHAEPDELPRAVRETGLVPQLRTVEPATRETAVQAAAKEMLEAVEGTVGVVCAMDRVEQTQQWLAAQADERLRVVGSLEAKGLEYDAVVLLEPTELIEESLTGRRVLYVALTRATQQLVILSSQDDWLPSPTEGTDGNADTAAAR</sequence>
<evidence type="ECO:0000256" key="1">
    <source>
        <dbReference type="ARBA" id="ARBA00022741"/>
    </source>
</evidence>
<keyword evidence="9" id="KW-1185">Reference proteome</keyword>
<dbReference type="AlphaFoldDB" id="H5WYJ5"/>
<dbReference type="Pfam" id="PF13245">
    <property type="entry name" value="AAA_19"/>
    <property type="match status" value="1"/>
</dbReference>
<feature type="compositionally biased region" description="Basic and acidic residues" evidence="6">
    <location>
        <begin position="475"/>
        <end position="488"/>
    </location>
</feature>
<dbReference type="GO" id="GO:0000725">
    <property type="term" value="P:recombinational repair"/>
    <property type="evidence" value="ECO:0007669"/>
    <property type="project" value="TreeGrafter"/>
</dbReference>
<organism evidence="8 9">
    <name type="scientific">Saccharomonospora marina XMU15</name>
    <dbReference type="NCBI Taxonomy" id="882083"/>
    <lineage>
        <taxon>Bacteria</taxon>
        <taxon>Bacillati</taxon>
        <taxon>Actinomycetota</taxon>
        <taxon>Actinomycetes</taxon>
        <taxon>Pseudonocardiales</taxon>
        <taxon>Pseudonocardiaceae</taxon>
        <taxon>Saccharomonospora</taxon>
    </lineage>
</organism>
<dbReference type="Gene3D" id="3.40.50.300">
    <property type="entry name" value="P-loop containing nucleotide triphosphate hydrolases"/>
    <property type="match status" value="3"/>
</dbReference>
<gene>
    <name evidence="8" type="ORF">SacmaDRAFT_1307</name>
</gene>
<dbReference type="GO" id="GO:0043138">
    <property type="term" value="F:3'-5' DNA helicase activity"/>
    <property type="evidence" value="ECO:0007669"/>
    <property type="project" value="TreeGrafter"/>
</dbReference>
<evidence type="ECO:0000256" key="4">
    <source>
        <dbReference type="ARBA" id="ARBA00022840"/>
    </source>
</evidence>
<feature type="region of interest" description="Disordered" evidence="6">
    <location>
        <begin position="704"/>
        <end position="723"/>
    </location>
</feature>
<keyword evidence="4 5" id="KW-0067">ATP-binding</keyword>
<protein>
    <submittedName>
        <fullName evidence="8">DNA/RNA helicase, superfamily I</fullName>
    </submittedName>
</protein>
<evidence type="ECO:0000256" key="3">
    <source>
        <dbReference type="ARBA" id="ARBA00022806"/>
    </source>
</evidence>
<dbReference type="RefSeq" id="WP_009152972.1">
    <property type="nucleotide sequence ID" value="NZ_CM001439.1"/>
</dbReference>
<dbReference type="SUPFAM" id="SSF52540">
    <property type="entry name" value="P-loop containing nucleoside triphosphate hydrolases"/>
    <property type="match status" value="1"/>
</dbReference>
<dbReference type="GO" id="GO:0016787">
    <property type="term" value="F:hydrolase activity"/>
    <property type="evidence" value="ECO:0007669"/>
    <property type="project" value="UniProtKB-UniRule"/>
</dbReference>
<reference evidence="8 9" key="1">
    <citation type="journal article" date="2012" name="Stand. Genomic Sci.">
        <title>Genome sequence of the ocean sediment bacterium Saccharomonospora marina type strain (XMU15(T)).</title>
        <authorList>
            <person name="Klenk H.P."/>
            <person name="Lu M."/>
            <person name="Lucas S."/>
            <person name="Lapidus A."/>
            <person name="Copeland A."/>
            <person name="Pitluck S."/>
            <person name="Goodwin L.A."/>
            <person name="Han C."/>
            <person name="Tapia R."/>
            <person name="Brambilla E.M."/>
            <person name="Potter G."/>
            <person name="Land M."/>
            <person name="Ivanova N."/>
            <person name="Rohde M."/>
            <person name="Goker M."/>
            <person name="Detter J.C."/>
            <person name="Li W.J."/>
            <person name="Kyrpides N.C."/>
            <person name="Woyke T."/>
        </authorList>
    </citation>
    <scope>NUCLEOTIDE SEQUENCE [LARGE SCALE GENOMIC DNA]</scope>
    <source>
        <strain evidence="8 9">XMU15</strain>
    </source>
</reference>
<accession>H5WYJ5</accession>
<dbReference type="InterPro" id="IPR027417">
    <property type="entry name" value="P-loop_NTPase"/>
</dbReference>
<dbReference type="PANTHER" id="PTHR11070:SF45">
    <property type="entry name" value="DNA 3'-5' HELICASE"/>
    <property type="match status" value="1"/>
</dbReference>
<keyword evidence="2 5" id="KW-0378">Hydrolase</keyword>
<dbReference type="EMBL" id="CM001439">
    <property type="protein sequence ID" value="EHR49586.1"/>
    <property type="molecule type" value="Genomic_DNA"/>
</dbReference>
<dbReference type="InterPro" id="IPR014016">
    <property type="entry name" value="UvrD-like_ATP-bd"/>
</dbReference>
<evidence type="ECO:0000259" key="7">
    <source>
        <dbReference type="PROSITE" id="PS51198"/>
    </source>
</evidence>
<dbReference type="OrthoDB" id="9787585at2"/>
<evidence type="ECO:0000313" key="9">
    <source>
        <dbReference type="Proteomes" id="UP000004926"/>
    </source>
</evidence>
<evidence type="ECO:0000256" key="6">
    <source>
        <dbReference type="SAM" id="MobiDB-lite"/>
    </source>
</evidence>
<proteinExistence type="predicted"/>
<dbReference type="GO" id="GO:0005829">
    <property type="term" value="C:cytosol"/>
    <property type="evidence" value="ECO:0007669"/>
    <property type="project" value="TreeGrafter"/>
</dbReference>
<name>H5WYJ5_9PSEU</name>
<dbReference type="GO" id="GO:0003677">
    <property type="term" value="F:DNA binding"/>
    <property type="evidence" value="ECO:0007669"/>
    <property type="project" value="InterPro"/>
</dbReference>
<dbReference type="eggNOG" id="COG3973">
    <property type="taxonomic scope" value="Bacteria"/>
</dbReference>
<evidence type="ECO:0000313" key="8">
    <source>
        <dbReference type="EMBL" id="EHR49586.1"/>
    </source>
</evidence>
<evidence type="ECO:0000256" key="2">
    <source>
        <dbReference type="ARBA" id="ARBA00022801"/>
    </source>
</evidence>
<feature type="binding site" evidence="5">
    <location>
        <begin position="210"/>
        <end position="217"/>
    </location>
    <ligand>
        <name>ATP</name>
        <dbReference type="ChEBI" id="CHEBI:30616"/>
    </ligand>
</feature>
<keyword evidence="3 5" id="KW-0347">Helicase</keyword>
<feature type="region of interest" description="Disordered" evidence="6">
    <location>
        <begin position="467"/>
        <end position="488"/>
    </location>
</feature>
<feature type="domain" description="UvrD-like helicase ATP-binding" evidence="7">
    <location>
        <begin position="189"/>
        <end position="566"/>
    </location>
</feature>
<dbReference type="HOGENOM" id="CLU_010312_3_1_11"/>
<dbReference type="Pfam" id="PF13538">
    <property type="entry name" value="UvrD_C_2"/>
    <property type="match status" value="1"/>
</dbReference>
<dbReference type="InterPro" id="IPR027785">
    <property type="entry name" value="UvrD-like_helicase_C"/>
</dbReference>
<dbReference type="GO" id="GO:0005524">
    <property type="term" value="F:ATP binding"/>
    <property type="evidence" value="ECO:0007669"/>
    <property type="project" value="UniProtKB-UniRule"/>
</dbReference>